<reference evidence="2 3" key="1">
    <citation type="submission" date="2017-07" db="EMBL/GenBank/DDBJ databases">
        <title>An improved, manually edited Actinidia chinensis var. chinensis (kiwifruit) genome highlights the challenges associated with draft genomes and gene prediction in plants.</title>
        <authorList>
            <person name="Pilkington S."/>
            <person name="Crowhurst R."/>
            <person name="Hilario E."/>
            <person name="Nardozza S."/>
            <person name="Fraser L."/>
            <person name="Peng Y."/>
            <person name="Gunaseelan K."/>
            <person name="Simpson R."/>
            <person name="Tahir J."/>
            <person name="Deroles S."/>
            <person name="Templeton K."/>
            <person name="Luo Z."/>
            <person name="Davy M."/>
            <person name="Cheng C."/>
            <person name="Mcneilage M."/>
            <person name="Scaglione D."/>
            <person name="Liu Y."/>
            <person name="Zhang Q."/>
            <person name="Datson P."/>
            <person name="De Silva N."/>
            <person name="Gardiner S."/>
            <person name="Bassett H."/>
            <person name="Chagne D."/>
            <person name="Mccallum J."/>
            <person name="Dzierzon H."/>
            <person name="Deng C."/>
            <person name="Wang Y.-Y."/>
            <person name="Barron N."/>
            <person name="Manako K."/>
            <person name="Bowen J."/>
            <person name="Foster T."/>
            <person name="Erridge Z."/>
            <person name="Tiffin H."/>
            <person name="Waite C."/>
            <person name="Davies K."/>
            <person name="Grierson E."/>
            <person name="Laing W."/>
            <person name="Kirk R."/>
            <person name="Chen X."/>
            <person name="Wood M."/>
            <person name="Montefiori M."/>
            <person name="Brummell D."/>
            <person name="Schwinn K."/>
            <person name="Catanach A."/>
            <person name="Fullerton C."/>
            <person name="Li D."/>
            <person name="Meiyalaghan S."/>
            <person name="Nieuwenhuizen N."/>
            <person name="Read N."/>
            <person name="Prakash R."/>
            <person name="Hunter D."/>
            <person name="Zhang H."/>
            <person name="Mckenzie M."/>
            <person name="Knabel M."/>
            <person name="Harris A."/>
            <person name="Allan A."/>
            <person name="Chen A."/>
            <person name="Janssen B."/>
            <person name="Plunkett B."/>
            <person name="Dwamena C."/>
            <person name="Voogd C."/>
            <person name="Leif D."/>
            <person name="Lafferty D."/>
            <person name="Souleyre E."/>
            <person name="Varkonyi-Gasic E."/>
            <person name="Gambi F."/>
            <person name="Hanley J."/>
            <person name="Yao J.-L."/>
            <person name="Cheung J."/>
            <person name="David K."/>
            <person name="Warren B."/>
            <person name="Marsh K."/>
            <person name="Snowden K."/>
            <person name="Lin-Wang K."/>
            <person name="Brian L."/>
            <person name="Martinez-Sanchez M."/>
            <person name="Wang M."/>
            <person name="Ileperuma N."/>
            <person name="Macnee N."/>
            <person name="Campin R."/>
            <person name="Mcatee P."/>
            <person name="Drummond R."/>
            <person name="Espley R."/>
            <person name="Ireland H."/>
            <person name="Wu R."/>
            <person name="Atkinson R."/>
            <person name="Karunairetnam S."/>
            <person name="Bulley S."/>
            <person name="Chunkath S."/>
            <person name="Hanley Z."/>
            <person name="Storey R."/>
            <person name="Thrimawithana A."/>
            <person name="Thomson S."/>
            <person name="David C."/>
            <person name="Testolin R."/>
        </authorList>
    </citation>
    <scope>NUCLEOTIDE SEQUENCE [LARGE SCALE GENOMIC DNA]</scope>
    <source>
        <strain evidence="3">cv. Red5</strain>
        <tissue evidence="2">Young leaf</tissue>
    </source>
</reference>
<dbReference type="PANTHER" id="PTHR47580:SF1">
    <property type="entry name" value="PHOSPHOGLYCERATE MUTASE FAMILY PROTEIN"/>
    <property type="match status" value="1"/>
</dbReference>
<dbReference type="STRING" id="1590841.A0A2R6Q7Z5"/>
<proteinExistence type="predicted"/>
<feature type="region of interest" description="Disordered" evidence="1">
    <location>
        <begin position="1"/>
        <end position="37"/>
    </location>
</feature>
<dbReference type="AlphaFoldDB" id="A0A2R6Q7Z5"/>
<keyword evidence="3" id="KW-1185">Reference proteome</keyword>
<reference evidence="3" key="2">
    <citation type="journal article" date="2018" name="BMC Genomics">
        <title>A manually annotated Actinidia chinensis var. chinensis (kiwifruit) genome highlights the challenges associated with draft genomes and gene prediction in plants.</title>
        <authorList>
            <person name="Pilkington S.M."/>
            <person name="Crowhurst R."/>
            <person name="Hilario E."/>
            <person name="Nardozza S."/>
            <person name="Fraser L."/>
            <person name="Peng Y."/>
            <person name="Gunaseelan K."/>
            <person name="Simpson R."/>
            <person name="Tahir J."/>
            <person name="Deroles S.C."/>
            <person name="Templeton K."/>
            <person name="Luo Z."/>
            <person name="Davy M."/>
            <person name="Cheng C."/>
            <person name="McNeilage M."/>
            <person name="Scaglione D."/>
            <person name="Liu Y."/>
            <person name="Zhang Q."/>
            <person name="Datson P."/>
            <person name="De Silva N."/>
            <person name="Gardiner S.E."/>
            <person name="Bassett H."/>
            <person name="Chagne D."/>
            <person name="McCallum J."/>
            <person name="Dzierzon H."/>
            <person name="Deng C."/>
            <person name="Wang Y.Y."/>
            <person name="Barron L."/>
            <person name="Manako K."/>
            <person name="Bowen J."/>
            <person name="Foster T.M."/>
            <person name="Erridge Z.A."/>
            <person name="Tiffin H."/>
            <person name="Waite C.N."/>
            <person name="Davies K.M."/>
            <person name="Grierson E.P."/>
            <person name="Laing W.A."/>
            <person name="Kirk R."/>
            <person name="Chen X."/>
            <person name="Wood M."/>
            <person name="Montefiori M."/>
            <person name="Brummell D.A."/>
            <person name="Schwinn K.E."/>
            <person name="Catanach A."/>
            <person name="Fullerton C."/>
            <person name="Li D."/>
            <person name="Meiyalaghan S."/>
            <person name="Nieuwenhuizen N."/>
            <person name="Read N."/>
            <person name="Prakash R."/>
            <person name="Hunter D."/>
            <person name="Zhang H."/>
            <person name="McKenzie M."/>
            <person name="Knabel M."/>
            <person name="Harris A."/>
            <person name="Allan A.C."/>
            <person name="Gleave A."/>
            <person name="Chen A."/>
            <person name="Janssen B.J."/>
            <person name="Plunkett B."/>
            <person name="Ampomah-Dwamena C."/>
            <person name="Voogd C."/>
            <person name="Leif D."/>
            <person name="Lafferty D."/>
            <person name="Souleyre E.J.F."/>
            <person name="Varkonyi-Gasic E."/>
            <person name="Gambi F."/>
            <person name="Hanley J."/>
            <person name="Yao J.L."/>
            <person name="Cheung J."/>
            <person name="David K.M."/>
            <person name="Warren B."/>
            <person name="Marsh K."/>
            <person name="Snowden K.C."/>
            <person name="Lin-Wang K."/>
            <person name="Brian L."/>
            <person name="Martinez-Sanchez M."/>
            <person name="Wang M."/>
            <person name="Ileperuma N."/>
            <person name="Macnee N."/>
            <person name="Campin R."/>
            <person name="McAtee P."/>
            <person name="Drummond R.S.M."/>
            <person name="Espley R.V."/>
            <person name="Ireland H.S."/>
            <person name="Wu R."/>
            <person name="Atkinson R.G."/>
            <person name="Karunairetnam S."/>
            <person name="Bulley S."/>
            <person name="Chunkath S."/>
            <person name="Hanley Z."/>
            <person name="Storey R."/>
            <person name="Thrimawithana A.H."/>
            <person name="Thomson S."/>
            <person name="David C."/>
            <person name="Testolin R."/>
            <person name="Huang H."/>
            <person name="Hellens R.P."/>
            <person name="Schaffer R.J."/>
        </authorList>
    </citation>
    <scope>NUCLEOTIDE SEQUENCE [LARGE SCALE GENOMIC DNA]</scope>
    <source>
        <strain evidence="3">cv. Red5</strain>
    </source>
</reference>
<name>A0A2R6Q7Z5_ACTCC</name>
<organism evidence="2 3">
    <name type="scientific">Actinidia chinensis var. chinensis</name>
    <name type="common">Chinese soft-hair kiwi</name>
    <dbReference type="NCBI Taxonomy" id="1590841"/>
    <lineage>
        <taxon>Eukaryota</taxon>
        <taxon>Viridiplantae</taxon>
        <taxon>Streptophyta</taxon>
        <taxon>Embryophyta</taxon>
        <taxon>Tracheophyta</taxon>
        <taxon>Spermatophyta</taxon>
        <taxon>Magnoliopsida</taxon>
        <taxon>eudicotyledons</taxon>
        <taxon>Gunneridae</taxon>
        <taxon>Pentapetalae</taxon>
        <taxon>asterids</taxon>
        <taxon>Ericales</taxon>
        <taxon>Actinidiaceae</taxon>
        <taxon>Actinidia</taxon>
    </lineage>
</organism>
<dbReference type="EMBL" id="NKQK01000018">
    <property type="protein sequence ID" value="PSS03978.1"/>
    <property type="molecule type" value="Genomic_DNA"/>
</dbReference>
<evidence type="ECO:0000313" key="2">
    <source>
        <dbReference type="EMBL" id="PSS03978.1"/>
    </source>
</evidence>
<feature type="compositionally biased region" description="Low complexity" evidence="1">
    <location>
        <begin position="16"/>
        <end position="35"/>
    </location>
</feature>
<dbReference type="Proteomes" id="UP000241394">
    <property type="component" value="Chromosome LG18"/>
</dbReference>
<accession>A0A2R6Q7Z5</accession>
<dbReference type="InParanoid" id="A0A2R6Q7Z5"/>
<comment type="caution">
    <text evidence="2">The sequence shown here is derived from an EMBL/GenBank/DDBJ whole genome shotgun (WGS) entry which is preliminary data.</text>
</comment>
<evidence type="ECO:0000256" key="1">
    <source>
        <dbReference type="SAM" id="MobiDB-lite"/>
    </source>
</evidence>
<sequence length="173" mass="19009">MSTTFASHTLPPPQPSSSSSSSSSSSPDSPPLQLSHRIPKNVPNLFVPIKRRHLLASLTISLTHFLPISIARARGLFQIPSPRLGNRYFLVIAGESEFESQGVINMNQVANMSVGSGLSERGKKQTARAALELNEMEACERELLGLAFNYSKSLSGCRDYWCSEWGQLQSYSH</sequence>
<gene>
    <name evidence="2" type="ORF">CEY00_Acc19813</name>
</gene>
<dbReference type="Gramene" id="PSS03978">
    <property type="protein sequence ID" value="PSS03978"/>
    <property type="gene ID" value="CEY00_Acc19813"/>
</dbReference>
<dbReference type="OrthoDB" id="4531at2759"/>
<dbReference type="PANTHER" id="PTHR47580">
    <property type="entry name" value="PHOSPHOGLYCERATE MUTASE FAMILY PROTEIN"/>
    <property type="match status" value="1"/>
</dbReference>
<protein>
    <submittedName>
        <fullName evidence="2">Nucleoporin like</fullName>
    </submittedName>
</protein>
<evidence type="ECO:0000313" key="3">
    <source>
        <dbReference type="Proteomes" id="UP000241394"/>
    </source>
</evidence>
<dbReference type="OMA" id="NEMEACE"/>